<dbReference type="PIRSF" id="PIRSF029669">
    <property type="entry name" value="UCP029669"/>
    <property type="match status" value="1"/>
</dbReference>
<accession>Q1QQA7</accession>
<dbReference type="Proteomes" id="UP000001953">
    <property type="component" value="Chromosome"/>
</dbReference>
<dbReference type="SUPFAM" id="SSF110849">
    <property type="entry name" value="ParB/Sulfiredoxin"/>
    <property type="match status" value="1"/>
</dbReference>
<dbReference type="eggNOG" id="COG4318">
    <property type="taxonomic scope" value="Bacteria"/>
</dbReference>
<dbReference type="STRING" id="323097.Nham_0704"/>
<dbReference type="InterPro" id="IPR016932">
    <property type="entry name" value="UCP029669"/>
</dbReference>
<keyword evidence="2" id="KW-1185">Reference proteome</keyword>
<dbReference type="Gene3D" id="1.10.8.10">
    <property type="entry name" value="DNA helicase RuvA subunit, C-terminal domain"/>
    <property type="match status" value="1"/>
</dbReference>
<dbReference type="InterPro" id="IPR014956">
    <property type="entry name" value="ParBc_2"/>
</dbReference>
<evidence type="ECO:0000313" key="2">
    <source>
        <dbReference type="Proteomes" id="UP000001953"/>
    </source>
</evidence>
<sequence>MPTNILPVLHTVSVSTLRPTQMTVGLREVARKRKDIRAMTVGKTGVFLAGHSLPAVVGPKGRYYIVDHHHLALALHQEDIEQVLLTVICDLSALDKDAFLIVLDNRAWMHPFDASGRRRPYNDLPKSVDKLVDDPFRSLAGEVRRLGGYAKDTTPFAEFLWADFFRRRMDARGLEDDFHKAATHALRLARQKSAGYLPGWSGPDN</sequence>
<name>Q1QQA7_NITHX</name>
<dbReference type="RefSeq" id="WP_011509292.1">
    <property type="nucleotide sequence ID" value="NC_007964.1"/>
</dbReference>
<dbReference type="HOGENOM" id="CLU_090314_0_0_5"/>
<dbReference type="OrthoDB" id="552416at2"/>
<gene>
    <name evidence="1" type="ordered locus">Nham_0704</name>
</gene>
<proteinExistence type="predicted"/>
<dbReference type="CDD" id="cd16390">
    <property type="entry name" value="ParB_N_Srx_like"/>
    <property type="match status" value="1"/>
</dbReference>
<dbReference type="InterPro" id="IPR036086">
    <property type="entry name" value="ParB/Sulfiredoxin_sf"/>
</dbReference>
<organism evidence="1 2">
    <name type="scientific">Nitrobacter hamburgensis (strain DSM 10229 / NCIMB 13809 / X14)</name>
    <dbReference type="NCBI Taxonomy" id="323097"/>
    <lineage>
        <taxon>Bacteria</taxon>
        <taxon>Pseudomonadati</taxon>
        <taxon>Pseudomonadota</taxon>
        <taxon>Alphaproteobacteria</taxon>
        <taxon>Hyphomicrobiales</taxon>
        <taxon>Nitrobacteraceae</taxon>
        <taxon>Nitrobacter</taxon>
    </lineage>
</organism>
<dbReference type="Gene3D" id="3.90.1530.10">
    <property type="entry name" value="Conserved hypothetical protein from pyrococcus furiosus pfu- 392566-001, ParB domain"/>
    <property type="match status" value="1"/>
</dbReference>
<dbReference type="KEGG" id="nha:Nham_0704"/>
<reference evidence="1 2" key="1">
    <citation type="submission" date="2006-03" db="EMBL/GenBank/DDBJ databases">
        <title>Complete sequence of chromosome of Nitrobacter hamburgensis X14.</title>
        <authorList>
            <consortium name="US DOE Joint Genome Institute"/>
            <person name="Copeland A."/>
            <person name="Lucas S."/>
            <person name="Lapidus A."/>
            <person name="Barry K."/>
            <person name="Detter J.C."/>
            <person name="Glavina del Rio T."/>
            <person name="Hammon N."/>
            <person name="Israni S."/>
            <person name="Dalin E."/>
            <person name="Tice H."/>
            <person name="Pitluck S."/>
            <person name="Chain P."/>
            <person name="Malfatti S."/>
            <person name="Shin M."/>
            <person name="Vergez L."/>
            <person name="Schmutz J."/>
            <person name="Larimer F."/>
            <person name="Land M."/>
            <person name="Hauser L."/>
            <person name="Kyrpides N."/>
            <person name="Ivanova N."/>
            <person name="Ward B."/>
            <person name="Arp D."/>
            <person name="Klotz M."/>
            <person name="Stein L."/>
            <person name="O'Mullan G."/>
            <person name="Starkenburg S."/>
            <person name="Sayavedra L."/>
            <person name="Poret-Peterson A.T."/>
            <person name="Gentry M.E."/>
            <person name="Bruce D."/>
            <person name="Richardson P."/>
        </authorList>
    </citation>
    <scope>NUCLEOTIDE SEQUENCE [LARGE SCALE GENOMIC DNA]</scope>
    <source>
        <strain evidence="2">DSM 10229 / NCIMB 13809 / X14</strain>
    </source>
</reference>
<dbReference type="Pfam" id="PF08857">
    <property type="entry name" value="ParBc_2"/>
    <property type="match status" value="1"/>
</dbReference>
<evidence type="ECO:0008006" key="3">
    <source>
        <dbReference type="Google" id="ProtNLM"/>
    </source>
</evidence>
<dbReference type="AlphaFoldDB" id="Q1QQA7"/>
<protein>
    <recommendedName>
        <fullName evidence="3">ParB-like nuclease</fullName>
    </recommendedName>
</protein>
<dbReference type="EMBL" id="CP000319">
    <property type="protein sequence ID" value="ABE61590.1"/>
    <property type="molecule type" value="Genomic_DNA"/>
</dbReference>
<evidence type="ECO:0000313" key="1">
    <source>
        <dbReference type="EMBL" id="ABE61590.1"/>
    </source>
</evidence>